<dbReference type="CDD" id="cd10032">
    <property type="entry name" value="UDG-F6_HDG"/>
    <property type="match status" value="1"/>
</dbReference>
<keyword evidence="1" id="KW-0378">Hydrolase</keyword>
<protein>
    <submittedName>
        <fullName evidence="1">DNA-deoxyinosine glycosylase</fullName>
        <ecNumber evidence="1">3.2.2.15</ecNumber>
    </submittedName>
</protein>
<dbReference type="NCBIfam" id="TIGR04274">
    <property type="entry name" value="hypoxanDNAglyco"/>
    <property type="match status" value="1"/>
</dbReference>
<reference evidence="1 2" key="1">
    <citation type="submission" date="2024-02" db="EMBL/GenBank/DDBJ databases">
        <title>Bifidobacterium honeyensis sp. nov., isolated from the comb honey.</title>
        <authorList>
            <person name="Liu W."/>
            <person name="Li Y."/>
        </authorList>
    </citation>
    <scope>NUCLEOTIDE SEQUENCE [LARGE SCALE GENOMIC DNA]</scope>
    <source>
        <strain evidence="1 2">IMAU50988</strain>
    </source>
</reference>
<sequence length="176" mass="19676">MEVMMHVEHGFGPVWDGSSQVLILGTMPSTKSREAGFYYMFPRNRFWPVLAALLHTPVPRPDPATRRRYALDHRIALWDVLAECDIQGTSDSSIVNPVPNDIGLIIRSAPIRHVFTTGRKAGELYRRLCLPLLDRSGLTVPMTCLPSTSTANAAKHLDDLILDYRPIVDALNQQGQ</sequence>
<accession>A0ABU8ZMD0</accession>
<dbReference type="GO" id="GO:0033958">
    <property type="term" value="F:DNA-deoxyinosine glycosylase activity"/>
    <property type="evidence" value="ECO:0007669"/>
    <property type="project" value="UniProtKB-EC"/>
</dbReference>
<dbReference type="EMBL" id="JBANBB010000001">
    <property type="protein sequence ID" value="MEK0306405.1"/>
    <property type="molecule type" value="Genomic_DNA"/>
</dbReference>
<evidence type="ECO:0000313" key="2">
    <source>
        <dbReference type="Proteomes" id="UP001373159"/>
    </source>
</evidence>
<dbReference type="EC" id="3.2.2.15" evidence="1"/>
<proteinExistence type="predicted"/>
<evidence type="ECO:0000313" key="1">
    <source>
        <dbReference type="EMBL" id="MEK0306405.1"/>
    </source>
</evidence>
<dbReference type="InterPro" id="IPR026353">
    <property type="entry name" value="Hypoxan-DNA_Glyclase"/>
</dbReference>
<dbReference type="SUPFAM" id="SSF52141">
    <property type="entry name" value="Uracil-DNA glycosylase-like"/>
    <property type="match status" value="1"/>
</dbReference>
<keyword evidence="1" id="KW-0326">Glycosidase</keyword>
<dbReference type="Proteomes" id="UP001373159">
    <property type="component" value="Unassembled WGS sequence"/>
</dbReference>
<comment type="caution">
    <text evidence="1">The sequence shown here is derived from an EMBL/GenBank/DDBJ whole genome shotgun (WGS) entry which is preliminary data.</text>
</comment>
<dbReference type="Gene3D" id="3.40.470.10">
    <property type="entry name" value="Uracil-DNA glycosylase-like domain"/>
    <property type="match status" value="1"/>
</dbReference>
<dbReference type="InterPro" id="IPR036895">
    <property type="entry name" value="Uracil-DNA_glycosylase-like_sf"/>
</dbReference>
<gene>
    <name evidence="1" type="ORF">V8P97_02835</name>
</gene>
<name>A0ABU8ZMD0_9BIFI</name>
<organism evidence="1 2">
    <name type="scientific">Bifidobacterium favimelis</name>
    <dbReference type="NCBI Taxonomy" id="3122979"/>
    <lineage>
        <taxon>Bacteria</taxon>
        <taxon>Bacillati</taxon>
        <taxon>Actinomycetota</taxon>
        <taxon>Actinomycetes</taxon>
        <taxon>Bifidobacteriales</taxon>
        <taxon>Bifidobacteriaceae</taxon>
        <taxon>Bifidobacterium</taxon>
    </lineage>
</organism>
<keyword evidence="2" id="KW-1185">Reference proteome</keyword>